<feature type="transmembrane region" description="Helical" evidence="6">
    <location>
        <begin position="199"/>
        <end position="222"/>
    </location>
</feature>
<dbReference type="EMBL" id="KV875093">
    <property type="protein sequence ID" value="OIW35516.1"/>
    <property type="molecule type" value="Genomic_DNA"/>
</dbReference>
<keyword evidence="3 6" id="KW-0812">Transmembrane</keyword>
<evidence type="ECO:0000256" key="5">
    <source>
        <dbReference type="ARBA" id="ARBA00023136"/>
    </source>
</evidence>
<dbReference type="AlphaFoldDB" id="A0A1J7K1D3"/>
<keyword evidence="9" id="KW-1185">Reference proteome</keyword>
<dbReference type="FunFam" id="1.20.1250.20:FF:000078">
    <property type="entry name" value="MFS maltose transporter, putative"/>
    <property type="match status" value="1"/>
</dbReference>
<dbReference type="SUPFAM" id="SSF103473">
    <property type="entry name" value="MFS general substrate transporter"/>
    <property type="match status" value="1"/>
</dbReference>
<evidence type="ECO:0000256" key="4">
    <source>
        <dbReference type="ARBA" id="ARBA00022989"/>
    </source>
</evidence>
<evidence type="ECO:0000256" key="3">
    <source>
        <dbReference type="ARBA" id="ARBA00022692"/>
    </source>
</evidence>
<dbReference type="InterPro" id="IPR020846">
    <property type="entry name" value="MFS_dom"/>
</dbReference>
<feature type="transmembrane region" description="Helical" evidence="6">
    <location>
        <begin position="357"/>
        <end position="376"/>
    </location>
</feature>
<feature type="transmembrane region" description="Helical" evidence="6">
    <location>
        <begin position="459"/>
        <end position="479"/>
    </location>
</feature>
<feature type="transmembrane region" description="Helical" evidence="6">
    <location>
        <begin position="388"/>
        <end position="412"/>
    </location>
</feature>
<gene>
    <name evidence="8" type="ORF">CONLIGDRAFT_566214</name>
</gene>
<keyword evidence="4 6" id="KW-1133">Transmembrane helix</keyword>
<dbReference type="InterPro" id="IPR050360">
    <property type="entry name" value="MFS_Sugar_Transporters"/>
</dbReference>
<feature type="domain" description="Major facilitator superfamily (MFS) profile" evidence="7">
    <location>
        <begin position="32"/>
        <end position="483"/>
    </location>
</feature>
<feature type="transmembrane region" description="Helical" evidence="6">
    <location>
        <begin position="331"/>
        <end position="350"/>
    </location>
</feature>
<organism evidence="8 9">
    <name type="scientific">Coniochaeta ligniaria NRRL 30616</name>
    <dbReference type="NCBI Taxonomy" id="1408157"/>
    <lineage>
        <taxon>Eukaryota</taxon>
        <taxon>Fungi</taxon>
        <taxon>Dikarya</taxon>
        <taxon>Ascomycota</taxon>
        <taxon>Pezizomycotina</taxon>
        <taxon>Sordariomycetes</taxon>
        <taxon>Sordariomycetidae</taxon>
        <taxon>Coniochaetales</taxon>
        <taxon>Coniochaetaceae</taxon>
        <taxon>Coniochaeta</taxon>
    </lineage>
</organism>
<protein>
    <submittedName>
        <fullName evidence="8">General substrate transporter</fullName>
    </submittedName>
</protein>
<dbReference type="InterPro" id="IPR005828">
    <property type="entry name" value="MFS_sugar_transport-like"/>
</dbReference>
<dbReference type="OrthoDB" id="6612291at2759"/>
<dbReference type="Pfam" id="PF00083">
    <property type="entry name" value="Sugar_tr"/>
    <property type="match status" value="1"/>
</dbReference>
<feature type="transmembrane region" description="Helical" evidence="6">
    <location>
        <begin position="424"/>
        <end position="447"/>
    </location>
</feature>
<feature type="transmembrane region" description="Helical" evidence="6">
    <location>
        <begin position="170"/>
        <end position="193"/>
    </location>
</feature>
<dbReference type="InterPro" id="IPR036259">
    <property type="entry name" value="MFS_trans_sf"/>
</dbReference>
<feature type="transmembrane region" description="Helical" evidence="6">
    <location>
        <begin position="137"/>
        <end position="158"/>
    </location>
</feature>
<dbReference type="Gene3D" id="1.20.1250.20">
    <property type="entry name" value="MFS general substrate transporter like domains"/>
    <property type="match status" value="1"/>
</dbReference>
<dbReference type="InParanoid" id="A0A1J7K1D3"/>
<comment type="subcellular location">
    <subcellularLocation>
        <location evidence="1">Membrane</location>
        <topology evidence="1">Multi-pass membrane protein</topology>
    </subcellularLocation>
</comment>
<feature type="transmembrane region" description="Helical" evidence="6">
    <location>
        <begin position="113"/>
        <end position="131"/>
    </location>
</feature>
<comment type="similarity">
    <text evidence="2">Belongs to the major facilitator superfamily. Sugar transporter (TC 2.A.1.1) family.</text>
</comment>
<keyword evidence="5 6" id="KW-0472">Membrane</keyword>
<evidence type="ECO:0000313" key="9">
    <source>
        <dbReference type="Proteomes" id="UP000182658"/>
    </source>
</evidence>
<dbReference type="PANTHER" id="PTHR48022:SF15">
    <property type="entry name" value="ALPHA-GLUCOSIDE TRANSPORTER, PUTATIVE (AFU_ORTHOLOGUE AFUA_5G00500)-RELATED"/>
    <property type="match status" value="1"/>
</dbReference>
<dbReference type="Proteomes" id="UP000182658">
    <property type="component" value="Unassembled WGS sequence"/>
</dbReference>
<dbReference type="STRING" id="1408157.A0A1J7K1D3"/>
<dbReference type="PANTHER" id="PTHR48022">
    <property type="entry name" value="PLASTIDIC GLUCOSE TRANSPORTER 4"/>
    <property type="match status" value="1"/>
</dbReference>
<dbReference type="GO" id="GO:0016020">
    <property type="term" value="C:membrane"/>
    <property type="evidence" value="ECO:0007669"/>
    <property type="project" value="UniProtKB-SubCell"/>
</dbReference>
<evidence type="ECO:0000256" key="6">
    <source>
        <dbReference type="SAM" id="Phobius"/>
    </source>
</evidence>
<dbReference type="GO" id="GO:0005351">
    <property type="term" value="F:carbohydrate:proton symporter activity"/>
    <property type="evidence" value="ECO:0007669"/>
    <property type="project" value="TreeGrafter"/>
</dbReference>
<evidence type="ECO:0000259" key="7">
    <source>
        <dbReference type="PROSITE" id="PS50850"/>
    </source>
</evidence>
<name>A0A1J7K1D3_9PEZI</name>
<reference evidence="8 9" key="1">
    <citation type="submission" date="2016-10" db="EMBL/GenBank/DDBJ databases">
        <title>Draft genome sequence of Coniochaeta ligniaria NRRL30616, a lignocellulolytic fungus for bioabatement of inhibitors in plant biomass hydrolysates.</title>
        <authorList>
            <consortium name="DOE Joint Genome Institute"/>
            <person name="Jimenez D.J."/>
            <person name="Hector R.E."/>
            <person name="Riley R."/>
            <person name="Sun H."/>
            <person name="Grigoriev I.V."/>
            <person name="Van Elsas J.D."/>
            <person name="Nichols N.N."/>
        </authorList>
    </citation>
    <scope>NUCLEOTIDE SEQUENCE [LARGE SCALE GENOMIC DNA]</scope>
    <source>
        <strain evidence="8 9">NRRL 30616</strain>
    </source>
</reference>
<dbReference type="PROSITE" id="PS50850">
    <property type="entry name" value="MFS"/>
    <property type="match status" value="1"/>
</dbReference>
<evidence type="ECO:0000256" key="2">
    <source>
        <dbReference type="ARBA" id="ARBA00010992"/>
    </source>
</evidence>
<evidence type="ECO:0000313" key="8">
    <source>
        <dbReference type="EMBL" id="OIW35516.1"/>
    </source>
</evidence>
<sequence length="544" mass="59731">MARADAEDIDYHVINTKNKWKILRVHWRYAWWAIFASFGTIMQGFDNVCNSIIIGMLPFQQQFGVPDPSKSGAYILPARYLGAWQGAMQAGSLLGAFASGYMMDSRLGRKNTIAIACAISCVGVGVQYSAVEWTVYLAGKLINGFAIGIWFTAAPTWIGENARPECRGLFLCLYNSTIVFGQALVAFVGQGAVKIPGRWSYEVCILLQMMFPAAGFAGYYFFAESPYYLLKRGEPESAKRALRKIYSSKYPGFLEIELARLQEEMEFSAALMEAAALGGTPYWQCWRGSNAVRTFTAVFISAGQQLMGATFVLGYLTYFLQLIGITDAFKFSAGLFVVMLISTTSAFPLIEIFGRRNILIVPCFLLVLVLLLIGIMGCLSDHATANYVIVGLTFLWGAVYQFSLGATGFAVASEISTLPLRTYAQAYIVAIDSFFGWLIGFIIPYLINPRPDGANLGGKVGFVFAGTGLFVAIGLYLLVPDSRGLSFDELDYLYSNQTSPRKFQQVIRARAAQSEALEVTIGGKTMVAQVEHADMVKSEAKVEA</sequence>
<proteinExistence type="inferred from homology"/>
<evidence type="ECO:0000256" key="1">
    <source>
        <dbReference type="ARBA" id="ARBA00004141"/>
    </source>
</evidence>
<accession>A0A1J7K1D3</accession>